<keyword evidence="3" id="KW-0067">ATP-binding</keyword>
<accession>A0ABT9TT44</accession>
<feature type="domain" description="ABC transporter" evidence="5">
    <location>
        <begin position="332"/>
        <end position="542"/>
    </location>
</feature>
<organism evidence="6 7">
    <name type="scientific">Paenarthrobacter nicotinovorans</name>
    <name type="common">Arthrobacter nicotinovorans</name>
    <dbReference type="NCBI Taxonomy" id="29320"/>
    <lineage>
        <taxon>Bacteria</taxon>
        <taxon>Bacillati</taxon>
        <taxon>Actinomycetota</taxon>
        <taxon>Actinomycetes</taxon>
        <taxon>Micrococcales</taxon>
        <taxon>Micrococcaceae</taxon>
        <taxon>Paenarthrobacter</taxon>
    </lineage>
</organism>
<dbReference type="RefSeq" id="WP_306880037.1">
    <property type="nucleotide sequence ID" value="NZ_JAUSSW010000026.1"/>
</dbReference>
<dbReference type="InterPro" id="IPR003439">
    <property type="entry name" value="ABC_transporter-like_ATP-bd"/>
</dbReference>
<dbReference type="PANTHER" id="PTHR19211">
    <property type="entry name" value="ATP-BINDING TRANSPORT PROTEIN-RELATED"/>
    <property type="match status" value="1"/>
</dbReference>
<evidence type="ECO:0000256" key="1">
    <source>
        <dbReference type="ARBA" id="ARBA00022737"/>
    </source>
</evidence>
<evidence type="ECO:0000256" key="3">
    <source>
        <dbReference type="ARBA" id="ARBA00022840"/>
    </source>
</evidence>
<feature type="domain" description="ABC transporter" evidence="5">
    <location>
        <begin position="9"/>
        <end position="241"/>
    </location>
</feature>
<feature type="compositionally biased region" description="Basic and acidic residues" evidence="4">
    <location>
        <begin position="255"/>
        <end position="265"/>
    </location>
</feature>
<dbReference type="InterPro" id="IPR050611">
    <property type="entry name" value="ABCF"/>
</dbReference>
<dbReference type="Gene3D" id="3.40.50.300">
    <property type="entry name" value="P-loop containing nucleotide triphosphate hydrolases"/>
    <property type="match status" value="2"/>
</dbReference>
<evidence type="ECO:0000313" key="6">
    <source>
        <dbReference type="EMBL" id="MDQ0104859.1"/>
    </source>
</evidence>
<keyword evidence="1" id="KW-0677">Repeat</keyword>
<dbReference type="InterPro" id="IPR027417">
    <property type="entry name" value="P-loop_NTPase"/>
</dbReference>
<dbReference type="PROSITE" id="PS50893">
    <property type="entry name" value="ABC_TRANSPORTER_2"/>
    <property type="match status" value="2"/>
</dbReference>
<dbReference type="SMART" id="SM00382">
    <property type="entry name" value="AAA"/>
    <property type="match status" value="2"/>
</dbReference>
<reference evidence="6 7" key="1">
    <citation type="submission" date="2023-07" db="EMBL/GenBank/DDBJ databases">
        <title>Sorghum-associated microbial communities from plants grown in Nebraska, USA.</title>
        <authorList>
            <person name="Schachtman D."/>
        </authorList>
    </citation>
    <scope>NUCLEOTIDE SEQUENCE [LARGE SCALE GENOMIC DNA]</scope>
    <source>
        <strain evidence="6 7">CC523</strain>
    </source>
</reference>
<evidence type="ECO:0000256" key="4">
    <source>
        <dbReference type="SAM" id="MobiDB-lite"/>
    </source>
</evidence>
<dbReference type="SUPFAM" id="SSF52540">
    <property type="entry name" value="P-loop containing nucleoside triphosphate hydrolases"/>
    <property type="match status" value="2"/>
</dbReference>
<evidence type="ECO:0000256" key="2">
    <source>
        <dbReference type="ARBA" id="ARBA00022741"/>
    </source>
</evidence>
<name>A0ABT9TT44_PAENI</name>
<dbReference type="Proteomes" id="UP001244563">
    <property type="component" value="Unassembled WGS sequence"/>
</dbReference>
<keyword evidence="2" id="KW-0547">Nucleotide-binding</keyword>
<dbReference type="PANTHER" id="PTHR19211:SF6">
    <property type="entry name" value="BLL7188 PROTEIN"/>
    <property type="match status" value="1"/>
</dbReference>
<dbReference type="EMBL" id="JAUSSW010000026">
    <property type="protein sequence ID" value="MDQ0104859.1"/>
    <property type="molecule type" value="Genomic_DNA"/>
</dbReference>
<dbReference type="Pfam" id="PF00005">
    <property type="entry name" value="ABC_tran"/>
    <property type="match status" value="2"/>
</dbReference>
<keyword evidence="7" id="KW-1185">Reference proteome</keyword>
<sequence>MPFTKNPSITLTDVRLQWPDGTTALTGISGTFGVGRTGLVGSNGAGKSTLLRLIAGVLTPTSGRISTNGEVGYLPQTLTLKTDSTVADLLGIGPKLRALRAIESGDAAVENFETVGDDWDIETRADESLRHIGFSGSDLDRNVGEISGGEAMLVAITGLRLQRTAITLLDEPTNNLDRDARARLSGLITSWPGTLVVVSHDLSLLELMDNTAELHAGELTVFGGPYSAWRSHMDEQQAAAVQAAQAAKQAVKIEKRQRQDAETKLAKRARTGQSSYDNKKGSKILMNQRASDAQVSAGKLRSGSDDKVNAARTALDEASSRIREEERISLNLPDPDVPRGRRIAELCGTNRAFFVEGPERVAIIGANGVGKSTLLERVVAGESMPDNDEVSDVVESGTAGGRLLTGRAGYLRQRLDGLDDAATTLENVQASAPSVPEGEIRNQLARFLLRGDSVYRPVHTLSGGERFRVSLARLLFADPPPQVLILDEPTNNLDIQSVDQLVEALNAYRGAVILVSHDDDFLDRLDLDLVLNLDHDGSLTELPS</sequence>
<comment type="caution">
    <text evidence="6">The sequence shown here is derived from an EMBL/GenBank/DDBJ whole genome shotgun (WGS) entry which is preliminary data.</text>
</comment>
<proteinExistence type="predicted"/>
<evidence type="ECO:0000259" key="5">
    <source>
        <dbReference type="PROSITE" id="PS50893"/>
    </source>
</evidence>
<feature type="region of interest" description="Disordered" evidence="4">
    <location>
        <begin position="255"/>
        <end position="285"/>
    </location>
</feature>
<dbReference type="InterPro" id="IPR003593">
    <property type="entry name" value="AAA+_ATPase"/>
</dbReference>
<protein>
    <submittedName>
        <fullName evidence="6">ATPase subunit of ABC transporter with duplicated ATPase domains</fullName>
    </submittedName>
</protein>
<evidence type="ECO:0000313" key="7">
    <source>
        <dbReference type="Proteomes" id="UP001244563"/>
    </source>
</evidence>
<gene>
    <name evidence="6" type="ORF">J2T10_004535</name>
</gene>